<feature type="active site" evidence="3">
    <location>
        <position position="230"/>
    </location>
</feature>
<gene>
    <name evidence="3 6" type="primary">purU</name>
    <name evidence="6" type="ORF">PMYSY11_0991</name>
</gene>
<dbReference type="CDD" id="cd04875">
    <property type="entry name" value="ACT_F4HF-DF"/>
    <property type="match status" value="1"/>
</dbReference>
<dbReference type="Gene3D" id="3.40.50.170">
    <property type="entry name" value="Formyl transferase, N-terminal domain"/>
    <property type="match status" value="1"/>
</dbReference>
<dbReference type="AlphaFoldDB" id="A0A653DZZ2"/>
<name>A0A653DZZ2_9PSED</name>
<comment type="similarity">
    <text evidence="3">Belongs to the PurU family.</text>
</comment>
<organism evidence="6">
    <name type="scientific">Pseudomonas marincola</name>
    <dbReference type="NCBI Taxonomy" id="437900"/>
    <lineage>
        <taxon>Bacteria</taxon>
        <taxon>Pseudomonadati</taxon>
        <taxon>Pseudomonadota</taxon>
        <taxon>Gammaproteobacteria</taxon>
        <taxon>Pseudomonadales</taxon>
        <taxon>Pseudomonadaceae</taxon>
        <taxon>Pseudomonas</taxon>
    </lineage>
</organism>
<dbReference type="CDD" id="cd08648">
    <property type="entry name" value="FMT_core_Formyl-FH4-Hydrolase_C"/>
    <property type="match status" value="1"/>
</dbReference>
<dbReference type="Gene3D" id="3.30.70.260">
    <property type="match status" value="1"/>
</dbReference>
<dbReference type="GO" id="GO:0008864">
    <property type="term" value="F:formyltetrahydrofolate deformylase activity"/>
    <property type="evidence" value="ECO:0007669"/>
    <property type="project" value="UniProtKB-UniRule"/>
</dbReference>
<feature type="domain" description="Formyl transferase N-terminal" evidence="5">
    <location>
        <begin position="91"/>
        <end position="266"/>
    </location>
</feature>
<dbReference type="Pfam" id="PF00551">
    <property type="entry name" value="Formyl_trans_N"/>
    <property type="match status" value="1"/>
</dbReference>
<dbReference type="PIRSF" id="PIRSF036480">
    <property type="entry name" value="FormyFH4_hydr"/>
    <property type="match status" value="1"/>
</dbReference>
<keyword evidence="3" id="KW-0658">Purine biosynthesis</keyword>
<dbReference type="HAMAP" id="MF_01927">
    <property type="entry name" value="PurU"/>
    <property type="match status" value="1"/>
</dbReference>
<comment type="catalytic activity">
    <reaction evidence="3">
        <text>(6R)-10-formyltetrahydrofolate + H2O = (6S)-5,6,7,8-tetrahydrofolate + formate + H(+)</text>
        <dbReference type="Rhea" id="RHEA:19833"/>
        <dbReference type="ChEBI" id="CHEBI:15377"/>
        <dbReference type="ChEBI" id="CHEBI:15378"/>
        <dbReference type="ChEBI" id="CHEBI:15740"/>
        <dbReference type="ChEBI" id="CHEBI:57453"/>
        <dbReference type="ChEBI" id="CHEBI:195366"/>
        <dbReference type="EC" id="3.5.1.10"/>
    </reaction>
</comment>
<dbReference type="SUPFAM" id="SSF53328">
    <property type="entry name" value="Formyltransferase"/>
    <property type="match status" value="1"/>
</dbReference>
<dbReference type="UniPathway" id="UPA00074">
    <property type="reaction ID" value="UER00170"/>
</dbReference>
<comment type="function">
    <text evidence="3">Catalyzes the hydrolysis of 10-formyltetrahydrofolate (formyl-FH4) to formate and tetrahydrofolate (FH4).</text>
</comment>
<dbReference type="InterPro" id="IPR041729">
    <property type="entry name" value="Formyl-FH4-Hydrolase_C"/>
</dbReference>
<dbReference type="InterPro" id="IPR036477">
    <property type="entry name" value="Formyl_transf_N_sf"/>
</dbReference>
<comment type="pathway">
    <text evidence="3">Purine metabolism; IMP biosynthesis via de novo pathway; formate from 10-formyl-5,6,7,8-tetrahydrofolate: step 1/1.</text>
</comment>
<dbReference type="InterPro" id="IPR045865">
    <property type="entry name" value="ACT-like_dom_sf"/>
</dbReference>
<evidence type="ECO:0000259" key="5">
    <source>
        <dbReference type="Pfam" id="PF00551"/>
    </source>
</evidence>
<evidence type="ECO:0000256" key="3">
    <source>
        <dbReference type="HAMAP-Rule" id="MF_01927"/>
    </source>
</evidence>
<sequence length="285" mass="32528">MSRTPDTWILTAQCPSVLGTVDALTRFLFEQGCYVTEHHSFDDRLSSRFFIRIEFRQPDGFDEQAFRADLAQRSAAFQMQTELTPPAYRAKVVLMVSKSDHCLNDLLYRQRIGHLSMEVVAVISNHPDLEPLARWHEIPYYHFPLDPNDKPAQERKVLEVIEQTGAELVVLARYMQVLSPELCRKLDGWAINIHHSLLPGFKGAKPYHQAYQKGVKLVGATAHYINNDLDEGPIIAQGVETVDHAHYPEDLVAKGRDIECLTLAKAIGYHLERRVFLNQNRTVVL</sequence>
<dbReference type="SUPFAM" id="SSF55021">
    <property type="entry name" value="ACT-like"/>
    <property type="match status" value="1"/>
</dbReference>
<dbReference type="EC" id="3.5.1.10" evidence="3 4"/>
<evidence type="ECO:0000256" key="4">
    <source>
        <dbReference type="NCBIfam" id="TIGR00655"/>
    </source>
</evidence>
<dbReference type="PANTHER" id="PTHR42706">
    <property type="entry name" value="FORMYLTETRAHYDROFOLATE DEFORMYLASE"/>
    <property type="match status" value="1"/>
</dbReference>
<dbReference type="GO" id="GO:0006189">
    <property type="term" value="P:'de novo' IMP biosynthetic process"/>
    <property type="evidence" value="ECO:0007669"/>
    <property type="project" value="UniProtKB-UniRule"/>
</dbReference>
<dbReference type="EMBL" id="LR215729">
    <property type="protein sequence ID" value="VEV96038.1"/>
    <property type="molecule type" value="Genomic_DNA"/>
</dbReference>
<keyword evidence="2 3" id="KW-0378">Hydrolase</keyword>
<dbReference type="InterPro" id="IPR002376">
    <property type="entry name" value="Formyl_transf_N"/>
</dbReference>
<dbReference type="PANTHER" id="PTHR42706:SF1">
    <property type="entry name" value="FORMYLTETRAHYDROFOLATE DEFORMYLASE 2, MITOCHONDRIAL"/>
    <property type="match status" value="1"/>
</dbReference>
<dbReference type="RefSeq" id="WP_150547723.1">
    <property type="nucleotide sequence ID" value="NZ_JBALWF010000001.1"/>
</dbReference>
<dbReference type="NCBIfam" id="TIGR00655">
    <property type="entry name" value="PurU"/>
    <property type="match status" value="1"/>
</dbReference>
<keyword evidence="1 3" id="KW-0554">One-carbon metabolism</keyword>
<evidence type="ECO:0000256" key="1">
    <source>
        <dbReference type="ARBA" id="ARBA00022563"/>
    </source>
</evidence>
<dbReference type="InterPro" id="IPR044074">
    <property type="entry name" value="PurU_ACT"/>
</dbReference>
<dbReference type="PRINTS" id="PR01575">
    <property type="entry name" value="FFH4HYDRLASE"/>
</dbReference>
<evidence type="ECO:0000313" key="6">
    <source>
        <dbReference type="EMBL" id="VEV96038.1"/>
    </source>
</evidence>
<proteinExistence type="inferred from homology"/>
<dbReference type="GO" id="GO:0006730">
    <property type="term" value="P:one-carbon metabolic process"/>
    <property type="evidence" value="ECO:0007669"/>
    <property type="project" value="UniProtKB-KW"/>
</dbReference>
<reference evidence="6" key="1">
    <citation type="submission" date="2019-02" db="EMBL/GenBank/DDBJ databases">
        <authorList>
            <consortium name="Genoscope - CEA"/>
            <person name="William W."/>
        </authorList>
    </citation>
    <scope>NUCLEOTIDE SEQUENCE [LARGE SCALE GENOMIC DNA]</scope>
    <source>
        <strain evidence="6">YSy11</strain>
    </source>
</reference>
<dbReference type="NCBIfam" id="NF004684">
    <property type="entry name" value="PRK06027.1"/>
    <property type="match status" value="1"/>
</dbReference>
<dbReference type="InterPro" id="IPR004810">
    <property type="entry name" value="PurU"/>
</dbReference>
<protein>
    <recommendedName>
        <fullName evidence="3 4">Formyltetrahydrofolate deformylase</fullName>
        <ecNumber evidence="3 4">3.5.1.10</ecNumber>
    </recommendedName>
    <alternativeName>
        <fullName evidence="3">Formyl-FH(4) hydrolase</fullName>
    </alternativeName>
</protein>
<evidence type="ECO:0000256" key="2">
    <source>
        <dbReference type="ARBA" id="ARBA00022801"/>
    </source>
</evidence>
<accession>A0A653DZZ2</accession>